<dbReference type="AlphaFoldDB" id="J4U8R9"/>
<evidence type="ECO:0000256" key="1">
    <source>
        <dbReference type="ARBA" id="ARBA00008779"/>
    </source>
</evidence>
<evidence type="ECO:0000256" key="3">
    <source>
        <dbReference type="ARBA" id="ARBA00022801"/>
    </source>
</evidence>
<evidence type="ECO:0000256" key="2">
    <source>
        <dbReference type="ARBA" id="ARBA00022723"/>
    </source>
</evidence>
<dbReference type="GeneID" id="25987861"/>
<dbReference type="HOGENOM" id="CLU_006332_11_1_1"/>
<dbReference type="Gene3D" id="3.30.1120.10">
    <property type="match status" value="1"/>
</dbReference>
<organism evidence="6 7">
    <name type="scientific">Trichosporon asahii var. asahii (strain ATCC 90039 / CBS 2479 / JCM 2466 / KCTC 7840 / NBRC 103889/ NCYC 2677 / UAMH 7654)</name>
    <name type="common">Yeast</name>
    <dbReference type="NCBI Taxonomy" id="1186058"/>
    <lineage>
        <taxon>Eukaryota</taxon>
        <taxon>Fungi</taxon>
        <taxon>Dikarya</taxon>
        <taxon>Basidiomycota</taxon>
        <taxon>Agaricomycotina</taxon>
        <taxon>Tremellomycetes</taxon>
        <taxon>Trichosporonales</taxon>
        <taxon>Trichosporonaceae</taxon>
        <taxon>Trichosporon</taxon>
    </lineage>
</organism>
<keyword evidence="4" id="KW-0106">Calcium</keyword>
<dbReference type="EMBL" id="ALBS01000270">
    <property type="protein sequence ID" value="EJT46920.1"/>
    <property type="molecule type" value="Genomic_DNA"/>
</dbReference>
<sequence>MTCDIAPFGAEITTPALDELADQGVRLLNYHTAAACSPTRAMIMSGTDAHLGGLGCLLEYKCDEQGQKRWNGKAGHEGFLNYEVAALPEVMQDNGYYTFMSGKWHLGLRPEHGPSARGFDHSFAMLPGCCNHYGWEPVLDAGEAGNKVGGRPIHAEDGRHVRIPPNTTNDPKGFYSSDYYADKFIEYLDERPKNKPWFGFLSFTAPHWPLQAPKAGKYDGGPEVLRTERLAKLKELGIIPPDVKAHDVVAPEVSPWSEMSEDERACSSRAMETYAAMVECMDSAIGRVFERLKAEGEWEDTLVVFMSDNGAEGAAIEAIPVLGDNIREAVAKYYDNSIGNVGEWNSYTWLGPLWAQASTAPSRLYKCFPSEGGILVPAIVKPARDTMPNMKPGSFSRAFTTCMDLAPTALELAGITLPPAPADAPVRSEGVAEVEFEKPGRYTGIEAEAVARVPGKGRVYHRGRAVYAMTGKSWVRWFGRGESAGDTEEWAVYPSTEPVGWELQAMAALRLGDWKIVHLRASHGGKAHPWRQPGPAGQDDPQGWELFDVASDPGETRDLSREHPEKLAELLGHWEAYCAEFGLVWGEHAMDDGFSREEAQTWHDYDPEMQKGWIVTKEGAQPDFNQ</sequence>
<comment type="caution">
    <text evidence="6">The sequence shown here is derived from an EMBL/GenBank/DDBJ whole genome shotgun (WGS) entry which is preliminary data.</text>
</comment>
<dbReference type="Proteomes" id="UP000002748">
    <property type="component" value="Unassembled WGS sequence"/>
</dbReference>
<feature type="domain" description="Sulfatase N-terminal" evidence="5">
    <location>
        <begin position="13"/>
        <end position="415"/>
    </location>
</feature>
<dbReference type="KEGG" id="tasa:A1Q1_04348"/>
<dbReference type="GO" id="GO:0046872">
    <property type="term" value="F:metal ion binding"/>
    <property type="evidence" value="ECO:0007669"/>
    <property type="project" value="UniProtKB-KW"/>
</dbReference>
<dbReference type="InterPro" id="IPR050738">
    <property type="entry name" value="Sulfatase"/>
</dbReference>
<dbReference type="Pfam" id="PF00884">
    <property type="entry name" value="Sulfatase"/>
    <property type="match status" value="1"/>
</dbReference>
<dbReference type="VEuPathDB" id="FungiDB:A1Q1_04348"/>
<comment type="similarity">
    <text evidence="1">Belongs to the sulfatase family.</text>
</comment>
<evidence type="ECO:0000259" key="5">
    <source>
        <dbReference type="Pfam" id="PF00884"/>
    </source>
</evidence>
<evidence type="ECO:0000313" key="7">
    <source>
        <dbReference type="Proteomes" id="UP000002748"/>
    </source>
</evidence>
<keyword evidence="2" id="KW-0479">Metal-binding</keyword>
<accession>J4U8R9</accession>
<dbReference type="PROSITE" id="PS00149">
    <property type="entry name" value="SULFATASE_2"/>
    <property type="match status" value="1"/>
</dbReference>
<proteinExistence type="inferred from homology"/>
<gene>
    <name evidence="6" type="ORF">A1Q1_04348</name>
</gene>
<dbReference type="GO" id="GO:0004065">
    <property type="term" value="F:arylsulfatase activity"/>
    <property type="evidence" value="ECO:0007669"/>
    <property type="project" value="TreeGrafter"/>
</dbReference>
<dbReference type="OrthoDB" id="103349at2759"/>
<keyword evidence="3" id="KW-0378">Hydrolase</keyword>
<dbReference type="RefSeq" id="XP_014178189.1">
    <property type="nucleotide sequence ID" value="XM_014322714.1"/>
</dbReference>
<dbReference type="PANTHER" id="PTHR42693">
    <property type="entry name" value="ARYLSULFATASE FAMILY MEMBER"/>
    <property type="match status" value="1"/>
</dbReference>
<dbReference type="InterPro" id="IPR000917">
    <property type="entry name" value="Sulfatase_N"/>
</dbReference>
<name>J4U8R9_TRIAS</name>
<dbReference type="InterPro" id="IPR024607">
    <property type="entry name" value="Sulfatase_CS"/>
</dbReference>
<dbReference type="PANTHER" id="PTHR42693:SF33">
    <property type="entry name" value="ARYLSULFATASE"/>
    <property type="match status" value="1"/>
</dbReference>
<dbReference type="Gene3D" id="3.40.720.10">
    <property type="entry name" value="Alkaline Phosphatase, subunit A"/>
    <property type="match status" value="1"/>
</dbReference>
<dbReference type="SUPFAM" id="SSF53649">
    <property type="entry name" value="Alkaline phosphatase-like"/>
    <property type="match status" value="1"/>
</dbReference>
<evidence type="ECO:0000313" key="6">
    <source>
        <dbReference type="EMBL" id="EJT46920.1"/>
    </source>
</evidence>
<dbReference type="InterPro" id="IPR017850">
    <property type="entry name" value="Alkaline_phosphatase_core_sf"/>
</dbReference>
<reference evidence="6 7" key="1">
    <citation type="journal article" date="2012" name="Eukaryot. Cell">
        <title>Draft genome sequence of CBS 2479, the standard type strain of Trichosporon asahii.</title>
        <authorList>
            <person name="Yang R.Y."/>
            <person name="Li H.T."/>
            <person name="Zhu H."/>
            <person name="Zhou G.P."/>
            <person name="Wang M."/>
            <person name="Wang L."/>
        </authorList>
    </citation>
    <scope>NUCLEOTIDE SEQUENCE [LARGE SCALE GENOMIC DNA]</scope>
    <source>
        <strain evidence="7">ATCC 90039 / CBS 2479 / JCM 2466 / KCTC 7840 / NCYC 2677 / UAMH 7654</strain>
    </source>
</reference>
<evidence type="ECO:0000256" key="4">
    <source>
        <dbReference type="ARBA" id="ARBA00022837"/>
    </source>
</evidence>
<protein>
    <recommendedName>
        <fullName evidence="5">Sulfatase N-terminal domain-containing protein</fullName>
    </recommendedName>
</protein>